<feature type="transmembrane region" description="Helical" evidence="1">
    <location>
        <begin position="186"/>
        <end position="204"/>
    </location>
</feature>
<dbReference type="Gene3D" id="1.20.120.1760">
    <property type="match status" value="1"/>
</dbReference>
<accession>A0A6J6LJQ4</accession>
<keyword evidence="1" id="KW-1133">Transmembrane helix</keyword>
<feature type="transmembrane region" description="Helical" evidence="1">
    <location>
        <begin position="12"/>
        <end position="35"/>
    </location>
</feature>
<dbReference type="InterPro" id="IPR043130">
    <property type="entry name" value="CDP-OH_PTrfase_TM_dom"/>
</dbReference>
<feature type="transmembrane region" description="Helical" evidence="1">
    <location>
        <begin position="210"/>
        <end position="228"/>
    </location>
</feature>
<keyword evidence="1" id="KW-0472">Membrane</keyword>
<evidence type="ECO:0000313" key="2">
    <source>
        <dbReference type="EMBL" id="CAB4660595.1"/>
    </source>
</evidence>
<reference evidence="2" key="1">
    <citation type="submission" date="2020-05" db="EMBL/GenBank/DDBJ databases">
        <authorList>
            <person name="Chiriac C."/>
            <person name="Salcher M."/>
            <person name="Ghai R."/>
            <person name="Kavagutti S V."/>
        </authorList>
    </citation>
    <scope>NUCLEOTIDE SEQUENCE</scope>
</reference>
<evidence type="ECO:0000256" key="1">
    <source>
        <dbReference type="SAM" id="Phobius"/>
    </source>
</evidence>
<gene>
    <name evidence="2" type="ORF">UFOPK2292_00236</name>
</gene>
<feature type="transmembrane region" description="Helical" evidence="1">
    <location>
        <begin position="104"/>
        <end position="121"/>
    </location>
</feature>
<dbReference type="GO" id="GO:0016780">
    <property type="term" value="F:phosphotransferase activity, for other substituted phosphate groups"/>
    <property type="evidence" value="ECO:0007669"/>
    <property type="project" value="InterPro"/>
</dbReference>
<sequence length="241" mass="26865">MRSKFKFKSNQIDLSIHGLTVTGVLAGMAALVAVLDKSPTAAVVWMMIAVLIDGIDGPIARRWMSNSELPRFDGYILDLVIDYVTCVVVPAAFMWQFEIVSHDLTGQLAVAAILGSSALWFSQTTIANAQHWFRGFPAAWNLVIPTIWLLGLDTNLNIAISFLLAMLTLSNVEFPHTLQVLEFRKLNVFATSFWMLLIIVFSFRTRELSALEHSMLLVGPICISAIVIKHKFEKLDLVITD</sequence>
<keyword evidence="1" id="KW-0812">Transmembrane</keyword>
<feature type="transmembrane region" description="Helical" evidence="1">
    <location>
        <begin position="41"/>
        <end position="60"/>
    </location>
</feature>
<dbReference type="GO" id="GO:0008654">
    <property type="term" value="P:phospholipid biosynthetic process"/>
    <property type="evidence" value="ECO:0007669"/>
    <property type="project" value="InterPro"/>
</dbReference>
<dbReference type="Pfam" id="PF01066">
    <property type="entry name" value="CDP-OH_P_transf"/>
    <property type="match status" value="1"/>
</dbReference>
<organism evidence="2">
    <name type="scientific">freshwater metagenome</name>
    <dbReference type="NCBI Taxonomy" id="449393"/>
    <lineage>
        <taxon>unclassified sequences</taxon>
        <taxon>metagenomes</taxon>
        <taxon>ecological metagenomes</taxon>
    </lineage>
</organism>
<proteinExistence type="predicted"/>
<protein>
    <submittedName>
        <fullName evidence="2">Unannotated protein</fullName>
    </submittedName>
</protein>
<feature type="transmembrane region" description="Helical" evidence="1">
    <location>
        <begin position="72"/>
        <end position="92"/>
    </location>
</feature>
<dbReference type="AlphaFoldDB" id="A0A6J6LJQ4"/>
<name>A0A6J6LJQ4_9ZZZZ</name>
<dbReference type="GO" id="GO:0016020">
    <property type="term" value="C:membrane"/>
    <property type="evidence" value="ECO:0007669"/>
    <property type="project" value="InterPro"/>
</dbReference>
<dbReference type="InterPro" id="IPR000462">
    <property type="entry name" value="CDP-OH_P_trans"/>
</dbReference>
<dbReference type="EMBL" id="CAEZWU010000021">
    <property type="protein sequence ID" value="CAB4660595.1"/>
    <property type="molecule type" value="Genomic_DNA"/>
</dbReference>